<keyword evidence="2" id="KW-1185">Reference proteome</keyword>
<organism evidence="1 2">
    <name type="scientific">Flagellimonas ochracea</name>
    <dbReference type="NCBI Taxonomy" id="2696472"/>
    <lineage>
        <taxon>Bacteria</taxon>
        <taxon>Pseudomonadati</taxon>
        <taxon>Bacteroidota</taxon>
        <taxon>Flavobacteriia</taxon>
        <taxon>Flavobacteriales</taxon>
        <taxon>Flavobacteriaceae</taxon>
        <taxon>Flagellimonas</taxon>
    </lineage>
</organism>
<comment type="caution">
    <text evidence="1">The sequence shown here is derived from an EMBL/GenBank/DDBJ whole genome shotgun (WGS) entry which is preliminary data.</text>
</comment>
<gene>
    <name evidence="1" type="ORF">GTQ34_16505</name>
</gene>
<proteinExistence type="predicted"/>
<dbReference type="RefSeq" id="WP_166524920.1">
    <property type="nucleotide sequence ID" value="NZ_JAAABI010000020.1"/>
</dbReference>
<dbReference type="AlphaFoldDB" id="A0A964TEK4"/>
<evidence type="ECO:0000313" key="1">
    <source>
        <dbReference type="EMBL" id="NAY93510.1"/>
    </source>
</evidence>
<dbReference type="EMBL" id="JAAABI010000020">
    <property type="protein sequence ID" value="NAY93510.1"/>
    <property type="molecule type" value="Genomic_DNA"/>
</dbReference>
<protein>
    <submittedName>
        <fullName evidence="1">Uncharacterized protein</fullName>
    </submittedName>
</protein>
<name>A0A964TEK4_9FLAO</name>
<sequence>MTELLLTKYRIQTTGADGGHNYILTEVLHKGVNRKIVIIFIDKSEEINLDEIKPIKVKGEIEDSGIEHDLIMTNAKVIQ</sequence>
<evidence type="ECO:0000313" key="2">
    <source>
        <dbReference type="Proteomes" id="UP000667650"/>
    </source>
</evidence>
<accession>A0A964TEK4</accession>
<reference evidence="1" key="1">
    <citation type="submission" date="2020-01" db="EMBL/GenBank/DDBJ databases">
        <title>Muricauda ochracea sp. nov., isolated from a tidal flat of Garorim bay in Korea.</title>
        <authorList>
            <person name="Kim D."/>
            <person name="Yoo Y."/>
            <person name="Kim J.-J."/>
        </authorList>
    </citation>
    <scope>NUCLEOTIDE SEQUENCE</scope>
    <source>
        <strain evidence="1">JGD-17</strain>
    </source>
</reference>
<dbReference type="Proteomes" id="UP000667650">
    <property type="component" value="Unassembled WGS sequence"/>
</dbReference>